<organism evidence="2 3">
    <name type="scientific">Pseudocercospora fuligena</name>
    <dbReference type="NCBI Taxonomy" id="685502"/>
    <lineage>
        <taxon>Eukaryota</taxon>
        <taxon>Fungi</taxon>
        <taxon>Dikarya</taxon>
        <taxon>Ascomycota</taxon>
        <taxon>Pezizomycotina</taxon>
        <taxon>Dothideomycetes</taxon>
        <taxon>Dothideomycetidae</taxon>
        <taxon>Mycosphaerellales</taxon>
        <taxon>Mycosphaerellaceae</taxon>
        <taxon>Pseudocercospora</taxon>
    </lineage>
</organism>
<accession>A0A8H6RPZ8</accession>
<dbReference type="SUPFAM" id="SSF54427">
    <property type="entry name" value="NTF2-like"/>
    <property type="match status" value="1"/>
</dbReference>
<name>A0A8H6RPZ8_9PEZI</name>
<proteinExistence type="predicted"/>
<evidence type="ECO:0000256" key="1">
    <source>
        <dbReference type="SAM" id="MobiDB-lite"/>
    </source>
</evidence>
<comment type="caution">
    <text evidence="2">The sequence shown here is derived from an EMBL/GenBank/DDBJ whole genome shotgun (WGS) entry which is preliminary data.</text>
</comment>
<dbReference type="EMBL" id="JABCIY010000043">
    <property type="protein sequence ID" value="KAF7195077.1"/>
    <property type="molecule type" value="Genomic_DNA"/>
</dbReference>
<feature type="region of interest" description="Disordered" evidence="1">
    <location>
        <begin position="1"/>
        <end position="44"/>
    </location>
</feature>
<evidence type="ECO:0000313" key="3">
    <source>
        <dbReference type="Proteomes" id="UP000660729"/>
    </source>
</evidence>
<protein>
    <submittedName>
        <fullName evidence="2">Uncharacterized protein</fullName>
    </submittedName>
</protein>
<gene>
    <name evidence="2" type="ORF">HII31_03545</name>
</gene>
<keyword evidence="3" id="KW-1185">Reference proteome</keyword>
<sequence length="195" mass="21453">MPDPNATNEGGTEGGEKVDSASPYDHGSVAKQSRVDSASPYNHGSADCDELDGLTSAEQIKSILIRFVQAVNSRTFEITQLPWTRVAPDYTAVLHNPKEPIKSAQEIIDEQKHYISIAPDYDLKILDLEVTYLNEESGKATLFWNGETSGLYPDVKIYTTGTVEFRRIGTKWMASKFQGARGMRSSGEGTGVPMF</sequence>
<dbReference type="InterPro" id="IPR032710">
    <property type="entry name" value="NTF2-like_dom_sf"/>
</dbReference>
<dbReference type="AlphaFoldDB" id="A0A8H6RPZ8"/>
<reference evidence="2" key="1">
    <citation type="submission" date="2020-04" db="EMBL/GenBank/DDBJ databases">
        <title>Draft genome resource of the tomato pathogen Pseudocercospora fuligena.</title>
        <authorList>
            <person name="Zaccaron A."/>
        </authorList>
    </citation>
    <scope>NUCLEOTIDE SEQUENCE</scope>
    <source>
        <strain evidence="2">PF001</strain>
    </source>
</reference>
<evidence type="ECO:0000313" key="2">
    <source>
        <dbReference type="EMBL" id="KAF7195077.1"/>
    </source>
</evidence>
<dbReference type="Proteomes" id="UP000660729">
    <property type="component" value="Unassembled WGS sequence"/>
</dbReference>
<dbReference type="OrthoDB" id="3621732at2759"/>